<evidence type="ECO:0000256" key="3">
    <source>
        <dbReference type="ARBA" id="ARBA00023163"/>
    </source>
</evidence>
<evidence type="ECO:0000256" key="1">
    <source>
        <dbReference type="ARBA" id="ARBA00023015"/>
    </source>
</evidence>
<dbReference type="InterPro" id="IPR050204">
    <property type="entry name" value="AraC_XylS_family_regulators"/>
</dbReference>
<keyword evidence="1" id="KW-0805">Transcription regulation</keyword>
<name>A0A4R0NJV0_9SPHI</name>
<dbReference type="Gene3D" id="1.10.10.60">
    <property type="entry name" value="Homeodomain-like"/>
    <property type="match status" value="1"/>
</dbReference>
<dbReference type="SUPFAM" id="SSF46689">
    <property type="entry name" value="Homeodomain-like"/>
    <property type="match status" value="1"/>
</dbReference>
<evidence type="ECO:0000313" key="5">
    <source>
        <dbReference type="EMBL" id="TCC99184.1"/>
    </source>
</evidence>
<dbReference type="EMBL" id="SJSM01000001">
    <property type="protein sequence ID" value="TCC99184.1"/>
    <property type="molecule type" value="Genomic_DNA"/>
</dbReference>
<dbReference type="GO" id="GO:0003700">
    <property type="term" value="F:DNA-binding transcription factor activity"/>
    <property type="evidence" value="ECO:0007669"/>
    <property type="project" value="InterPro"/>
</dbReference>
<accession>A0A4R0NJV0</accession>
<keyword evidence="2" id="KW-0238">DNA-binding</keyword>
<reference evidence="5 6" key="1">
    <citation type="submission" date="2019-02" db="EMBL/GenBank/DDBJ databases">
        <title>Pedobacter sp. RP-3-8 sp. nov., isolated from Arctic soil.</title>
        <authorList>
            <person name="Dahal R.H."/>
        </authorList>
    </citation>
    <scope>NUCLEOTIDE SEQUENCE [LARGE SCALE GENOMIC DNA]</scope>
    <source>
        <strain evidence="5 6">RP-3-8</strain>
    </source>
</reference>
<dbReference type="Proteomes" id="UP000291117">
    <property type="component" value="Unassembled WGS sequence"/>
</dbReference>
<dbReference type="Pfam" id="PF12833">
    <property type="entry name" value="HTH_18"/>
    <property type="match status" value="1"/>
</dbReference>
<evidence type="ECO:0000256" key="2">
    <source>
        <dbReference type="ARBA" id="ARBA00023125"/>
    </source>
</evidence>
<evidence type="ECO:0000259" key="4">
    <source>
        <dbReference type="PROSITE" id="PS01124"/>
    </source>
</evidence>
<dbReference type="PANTHER" id="PTHR46796">
    <property type="entry name" value="HTH-TYPE TRANSCRIPTIONAL ACTIVATOR RHAS-RELATED"/>
    <property type="match status" value="1"/>
</dbReference>
<dbReference type="Pfam" id="PF20240">
    <property type="entry name" value="DUF6597"/>
    <property type="match status" value="1"/>
</dbReference>
<dbReference type="AlphaFoldDB" id="A0A4R0NJV0"/>
<proteinExistence type="predicted"/>
<evidence type="ECO:0000313" key="6">
    <source>
        <dbReference type="Proteomes" id="UP000291117"/>
    </source>
</evidence>
<dbReference type="InterPro" id="IPR046532">
    <property type="entry name" value="DUF6597"/>
</dbReference>
<sequence>MIYKEYLPAPALQDNVECYWKFIIPACQSESTKPIPHIVLPHGCCELVFIKLLAINQELIVFKGTSTSKFTVDVFPDAIYAGIRLKPGHSKWLCAAPVEELLNQRLLYPPPDWHSWQKDLIGQISAEMDIQELLNAALLDWKGEIGYQPHERINLVTNRIVSDRGKTSIIELADLACLSVRQLQRVFKRETGMSIKQFSQIKKLRHAILQLYFKQQNQNEMIVDHDYTDLSHFYKSFRNIAQYKLEDFFKYIDLIDHQQIV</sequence>
<dbReference type="SMART" id="SM00342">
    <property type="entry name" value="HTH_ARAC"/>
    <property type="match status" value="1"/>
</dbReference>
<dbReference type="GO" id="GO:0043565">
    <property type="term" value="F:sequence-specific DNA binding"/>
    <property type="evidence" value="ECO:0007669"/>
    <property type="project" value="InterPro"/>
</dbReference>
<dbReference type="InterPro" id="IPR009057">
    <property type="entry name" value="Homeodomain-like_sf"/>
</dbReference>
<keyword evidence="3" id="KW-0804">Transcription</keyword>
<organism evidence="5 6">
    <name type="scientific">Pedobacter hiemivivus</name>
    <dbReference type="NCBI Taxonomy" id="2530454"/>
    <lineage>
        <taxon>Bacteria</taxon>
        <taxon>Pseudomonadati</taxon>
        <taxon>Bacteroidota</taxon>
        <taxon>Sphingobacteriia</taxon>
        <taxon>Sphingobacteriales</taxon>
        <taxon>Sphingobacteriaceae</taxon>
        <taxon>Pedobacter</taxon>
    </lineage>
</organism>
<feature type="domain" description="HTH araC/xylS-type" evidence="4">
    <location>
        <begin position="151"/>
        <end position="251"/>
    </location>
</feature>
<comment type="caution">
    <text evidence="5">The sequence shown here is derived from an EMBL/GenBank/DDBJ whole genome shotgun (WGS) entry which is preliminary data.</text>
</comment>
<gene>
    <name evidence="5" type="ORF">EZ444_00440</name>
</gene>
<protein>
    <submittedName>
        <fullName evidence="5">AraC family transcriptional regulator</fullName>
    </submittedName>
</protein>
<dbReference type="PROSITE" id="PS01124">
    <property type="entry name" value="HTH_ARAC_FAMILY_2"/>
    <property type="match status" value="1"/>
</dbReference>
<dbReference type="RefSeq" id="WP_131606143.1">
    <property type="nucleotide sequence ID" value="NZ_SJSM01000001.1"/>
</dbReference>
<dbReference type="InterPro" id="IPR018060">
    <property type="entry name" value="HTH_AraC"/>
</dbReference>
<dbReference type="OrthoDB" id="9804543at2"/>
<keyword evidence="6" id="KW-1185">Reference proteome</keyword>